<gene>
    <name evidence="1" type="ORF">A3J68_01885</name>
</gene>
<accession>A0A1G2R7N9</accession>
<dbReference type="Proteomes" id="UP000178529">
    <property type="component" value="Unassembled WGS sequence"/>
</dbReference>
<reference evidence="1 2" key="1">
    <citation type="journal article" date="2016" name="Nat. Commun.">
        <title>Thousands of microbial genomes shed light on interconnected biogeochemical processes in an aquifer system.</title>
        <authorList>
            <person name="Anantharaman K."/>
            <person name="Brown C.T."/>
            <person name="Hug L.A."/>
            <person name="Sharon I."/>
            <person name="Castelle C.J."/>
            <person name="Probst A.J."/>
            <person name="Thomas B.C."/>
            <person name="Singh A."/>
            <person name="Wilkins M.J."/>
            <person name="Karaoz U."/>
            <person name="Brodie E.L."/>
            <person name="Williams K.H."/>
            <person name="Hubbard S.S."/>
            <person name="Banfield J.F."/>
        </authorList>
    </citation>
    <scope>NUCLEOTIDE SEQUENCE [LARGE SCALE GENOMIC DNA]</scope>
</reference>
<evidence type="ECO:0000313" key="2">
    <source>
        <dbReference type="Proteomes" id="UP000178529"/>
    </source>
</evidence>
<comment type="caution">
    <text evidence="1">The sequence shown here is derived from an EMBL/GenBank/DDBJ whole genome shotgun (WGS) entry which is preliminary data.</text>
</comment>
<dbReference type="EMBL" id="MHTY01000013">
    <property type="protein sequence ID" value="OHA68864.1"/>
    <property type="molecule type" value="Genomic_DNA"/>
</dbReference>
<organism evidence="1 2">
    <name type="scientific">Candidatus Wildermuthbacteria bacterium RIFCSPHIGHO2_02_FULL_48_16</name>
    <dbReference type="NCBI Taxonomy" id="1802453"/>
    <lineage>
        <taxon>Bacteria</taxon>
        <taxon>Candidatus Wildermuthiibacteriota</taxon>
    </lineage>
</organism>
<dbReference type="AlphaFoldDB" id="A0A1G2R7N9"/>
<evidence type="ECO:0000313" key="1">
    <source>
        <dbReference type="EMBL" id="OHA68864.1"/>
    </source>
</evidence>
<name>A0A1G2R7N9_9BACT</name>
<sequence length="138" mass="15949">MVTVKVGKFEIWPESDSGARSNDLLITRDTDRLILSSGVEHFYGSWDTEGWHIEPRVFAGLTVQETDMLRFIGMNLLPGILGEPTARNLEERVHKIGSGNLEVIFEKVFGLCREEVTRIKRQTRRMSRPRLLRWLPIK</sequence>
<protein>
    <submittedName>
        <fullName evidence="1">Uncharacterized protein</fullName>
    </submittedName>
</protein>
<proteinExistence type="predicted"/>